<evidence type="ECO:0000313" key="1">
    <source>
        <dbReference type="EMBL" id="AAK49558.1"/>
    </source>
</evidence>
<geneLocation type="plasmid" evidence="1">
    <name>pFKN</name>
</geneLocation>
<keyword evidence="1" id="KW-0614">Plasmid</keyword>
<protein>
    <submittedName>
        <fullName evidence="1">Uncharacterized protein</fullName>
    </submittedName>
</protein>
<name>Q93TD2_PSEYM</name>
<reference evidence="1" key="2">
    <citation type="journal article" date="2003" name="Mol. Microbiol.">
        <title>Nucleotide sequence, functional characterization and evolution of pFKN, a virulence plasmid in Pseudomonas syringae pathovar maculicola.</title>
        <authorList>
            <person name="Rohmer L."/>
            <person name="Kjemtrup S."/>
            <person name="Marchesini P."/>
            <person name="Dangl J.L."/>
        </authorList>
    </citation>
    <scope>NUCLEOTIDE SEQUENCE</scope>
    <source>
        <strain evidence="1">M6</strain>
        <plasmid evidence="1">pFKN</plasmid>
    </source>
</reference>
<dbReference type="AlphaFoldDB" id="Q93TD2"/>
<accession>Q93TD2</accession>
<organism evidence="1">
    <name type="scientific">Pseudomonas syringae pv. maculicola str. M6</name>
    <dbReference type="NCBI Taxonomy" id="698750"/>
    <lineage>
        <taxon>Bacteria</taxon>
        <taxon>Pseudomonadati</taxon>
        <taxon>Pseudomonadota</taxon>
        <taxon>Gammaproteobacteria</taxon>
        <taxon>Pseudomonadales</taxon>
        <taxon>Pseudomonadaceae</taxon>
        <taxon>Pseudomonas</taxon>
    </lineage>
</organism>
<proteinExistence type="predicted"/>
<dbReference type="EMBL" id="AF359557">
    <property type="protein sequence ID" value="AAK49558.1"/>
    <property type="molecule type" value="Genomic_DNA"/>
</dbReference>
<reference evidence="1" key="1">
    <citation type="submission" date="2001-03" db="EMBL/GenBank/DDBJ databases">
        <authorList>
            <person name="Rohmer L.M."/>
            <person name="Marchesini P."/>
            <person name="Kjemtrup S."/>
            <person name="Chang J.H."/>
            <person name="Dangl J.L."/>
        </authorList>
    </citation>
    <scope>NUCLEOTIDE SEQUENCE</scope>
    <source>
        <strain evidence="1">M6</strain>
        <plasmid evidence="1">pFKN</plasmid>
    </source>
</reference>
<sequence>MKLSISSRYSGESTSVIRSVISCRSDIRRVRNTSWPPGRSSPGATLKTVAILISCSIPGSVVPLSYRPIKGASHPISSAKSAWLKVDDLRRALILVPITLLRVSTMSPKKINNFICLRDDKGT</sequence>